<accession>A0AAV6VVJ4</accession>
<dbReference type="EMBL" id="JAFNEN010000015">
    <property type="protein sequence ID" value="KAG8200527.1"/>
    <property type="molecule type" value="Genomic_DNA"/>
</dbReference>
<evidence type="ECO:0000313" key="2">
    <source>
        <dbReference type="EMBL" id="KAG8200527.1"/>
    </source>
</evidence>
<proteinExistence type="predicted"/>
<gene>
    <name evidence="2" type="ORF">JTE90_000602</name>
</gene>
<feature type="compositionally biased region" description="Low complexity" evidence="1">
    <location>
        <begin position="184"/>
        <end position="193"/>
    </location>
</feature>
<keyword evidence="3" id="KW-1185">Reference proteome</keyword>
<protein>
    <submittedName>
        <fullName evidence="2">Uncharacterized protein</fullName>
    </submittedName>
</protein>
<reference evidence="2 3" key="1">
    <citation type="journal article" date="2022" name="Nat. Ecol. Evol.">
        <title>A masculinizing supergene underlies an exaggerated male reproductive morph in a spider.</title>
        <authorList>
            <person name="Hendrickx F."/>
            <person name="De Corte Z."/>
            <person name="Sonet G."/>
            <person name="Van Belleghem S.M."/>
            <person name="Kostlbacher S."/>
            <person name="Vangestel C."/>
        </authorList>
    </citation>
    <scope>NUCLEOTIDE SEQUENCE [LARGE SCALE GENOMIC DNA]</scope>
    <source>
        <strain evidence="2">W744_W776</strain>
    </source>
</reference>
<evidence type="ECO:0000256" key="1">
    <source>
        <dbReference type="SAM" id="MobiDB-lite"/>
    </source>
</evidence>
<comment type="caution">
    <text evidence="2">The sequence shown here is derived from an EMBL/GenBank/DDBJ whole genome shotgun (WGS) entry which is preliminary data.</text>
</comment>
<name>A0AAV6VVJ4_9ARAC</name>
<feature type="region of interest" description="Disordered" evidence="1">
    <location>
        <begin position="184"/>
        <end position="207"/>
    </location>
</feature>
<organism evidence="2 3">
    <name type="scientific">Oedothorax gibbosus</name>
    <dbReference type="NCBI Taxonomy" id="931172"/>
    <lineage>
        <taxon>Eukaryota</taxon>
        <taxon>Metazoa</taxon>
        <taxon>Ecdysozoa</taxon>
        <taxon>Arthropoda</taxon>
        <taxon>Chelicerata</taxon>
        <taxon>Arachnida</taxon>
        <taxon>Araneae</taxon>
        <taxon>Araneomorphae</taxon>
        <taxon>Entelegynae</taxon>
        <taxon>Araneoidea</taxon>
        <taxon>Linyphiidae</taxon>
        <taxon>Erigoninae</taxon>
        <taxon>Oedothorax</taxon>
    </lineage>
</organism>
<sequence length="247" mass="28278">MKRSFQIHITQEKTVDLNKTFSSSLHNFRYIDDYLDGSAQELSESQYVEERGIKRSFQRQNLPRIYLPTFVKNWEEDRKEDIQSLLSDASESFEMGTQSSSFNNVEANFASEGKNSPEKHEAFTCSPSYASETSEMGAPSSNSNTASNFVSKVKAVHETKDDFKCLPFYEEELLDMEAQSSSYNNAAANSSSEVKAESKKPKTQKSFRSKMFSMFNGVRKFHGRMLTAAREYENYKKQNNQTNDSLH</sequence>
<dbReference type="AlphaFoldDB" id="A0AAV6VVJ4"/>
<dbReference type="Proteomes" id="UP000827092">
    <property type="component" value="Unassembled WGS sequence"/>
</dbReference>
<evidence type="ECO:0000313" key="3">
    <source>
        <dbReference type="Proteomes" id="UP000827092"/>
    </source>
</evidence>